<name>A0A2N9L3A0_9BACT</name>
<evidence type="ECO:0000313" key="2">
    <source>
        <dbReference type="Proteomes" id="UP000239735"/>
    </source>
</evidence>
<organism evidence="1 2">
    <name type="scientific">Candidatus Sulfuritelmatomonas gaucii</name>
    <dbReference type="NCBI Taxonomy" id="2043161"/>
    <lineage>
        <taxon>Bacteria</taxon>
        <taxon>Pseudomonadati</taxon>
        <taxon>Acidobacteriota</taxon>
        <taxon>Terriglobia</taxon>
        <taxon>Terriglobales</taxon>
        <taxon>Acidobacteriaceae</taxon>
        <taxon>Candidatus Sulfuritelmatomonas</taxon>
    </lineage>
</organism>
<evidence type="ECO:0000313" key="1">
    <source>
        <dbReference type="EMBL" id="SPE17613.1"/>
    </source>
</evidence>
<dbReference type="AlphaFoldDB" id="A0A2N9L3A0"/>
<accession>A0A2N9L3A0</accession>
<dbReference type="OrthoDB" id="112909at2"/>
<sequence length="341" mass="37903">MSNGSPQMRPLALSSQGNRLSGIAAKFLKHATKSRLAAIFVFAVILPGVRAQTIEDGIMIPKSAVCSGTLYTHDAWDHYWEGTYNRTNGNLGTVTTQTMDFTTNYGVFDRLNVIGTVPYVWTYASQGVLHGQEGFQDLTLAVKYELIRWPLKEFGTVRFFPVVFGSIPLTSYDPDFQPMSIGLHAKTIAPRATLNFQGLGGLYVNGSAAYVFRGNVTLDRNYYYTDSQLFLSNQVAMPNQFDYVVSAGYRGHGVMLIGNFAQQQTRGGGDIRPQDLPFVSNRMNFSKAGASAVLPVPLRLLHGLQYWFTYSNTFDGRNVGESNTFTSGLMYQIQFHRRSAQ</sequence>
<reference evidence="2" key="1">
    <citation type="submission" date="2018-02" db="EMBL/GenBank/DDBJ databases">
        <authorList>
            <person name="Hausmann B."/>
        </authorList>
    </citation>
    <scope>NUCLEOTIDE SEQUENCE [LARGE SCALE GENOMIC DNA]</scope>
    <source>
        <strain evidence="2">Peat soil MAG SbA5</strain>
    </source>
</reference>
<dbReference type="Proteomes" id="UP000239735">
    <property type="component" value="Unassembled WGS sequence"/>
</dbReference>
<dbReference type="EMBL" id="OKRB01000010">
    <property type="protein sequence ID" value="SPE17613.1"/>
    <property type="molecule type" value="Genomic_DNA"/>
</dbReference>
<protein>
    <submittedName>
        <fullName evidence="1">Uncharacterized protein</fullName>
    </submittedName>
</protein>
<gene>
    <name evidence="1" type="ORF">SBA5_1070016</name>
</gene>
<proteinExistence type="predicted"/>